<evidence type="ECO:0000313" key="1">
    <source>
        <dbReference type="EMBL" id="KZV96633.1"/>
    </source>
</evidence>
<protein>
    <submittedName>
        <fullName evidence="1">Uncharacterized protein</fullName>
    </submittedName>
</protein>
<dbReference type="AlphaFoldDB" id="A0A165KNZ6"/>
<proteinExistence type="predicted"/>
<dbReference type="OrthoDB" id="3331896at2759"/>
<keyword evidence="2" id="KW-1185">Reference proteome</keyword>
<evidence type="ECO:0000313" key="2">
    <source>
        <dbReference type="Proteomes" id="UP000077266"/>
    </source>
</evidence>
<dbReference type="EMBL" id="KV425940">
    <property type="protein sequence ID" value="KZV96633.1"/>
    <property type="molecule type" value="Genomic_DNA"/>
</dbReference>
<name>A0A165KNZ6_EXIGL</name>
<accession>A0A165KNZ6</accession>
<dbReference type="Proteomes" id="UP000077266">
    <property type="component" value="Unassembled WGS sequence"/>
</dbReference>
<gene>
    <name evidence="1" type="ORF">EXIGLDRAFT_732665</name>
</gene>
<dbReference type="InParanoid" id="A0A165KNZ6"/>
<sequence length="697" mass="78968">MQASCTAVARAVRPHLLRCRAAAVLRLNGHCAQQFAYATQAHTGTRADASRYSVPLFARNAYLDGLREAAARARTPDDVEHVFRQVHAGPAAELEEEGLKAVVTVLADRKDPRLLRALVDSKLFRPWYGSRYMVALVYCPLFRVMLDPYGSCPPPTDDEMHGIITELKSRGGVVTPVMARTITQAYIELGRSPHPRITEAISRVTDLPIGIDFNIAKWQLYIKDERRTRSWRDVLRTVLPHFRRIRWPVPTSTISAIMDSDVWKPSDIEEIASDLGIEVDTGVVSRAVENAIRVSGARAGMEVFQYARSRGLWLAWPQSQRLITALVAFRTASIAQPDDVSAAVDVFRRQVQHGNPARDSDHIRPLPLLSALATSIGVQRRWDTIRAILSFSRRYGVRVMPHCRRELSGLTEDIFLCSSHSAAIDILYGRSRDLAYDELLELLHTISRLRFDSAPTFPYADFVAFVGIIESCGHGLPSELVSAWISAVIHSRTHLDTPWEQRALGPPAKDFDELAVSYLRQLENGLLAEHPALDTATIRAQLMATYAAIQSAANEEDVLRCWTWIVDRNAVTQETVPYVLRASQSPSVLRTVWRDSLRQGLVPSKENWARYASRLVRGGCCEEGFEILRDEIGDDVHFRHVAVQIFLRSRQEDFERYARQLPKIWRDPRTRAELFEARAYREARGQNWYPQHYDFSI</sequence>
<reference evidence="1 2" key="1">
    <citation type="journal article" date="2016" name="Mol. Biol. Evol.">
        <title>Comparative Genomics of Early-Diverging Mushroom-Forming Fungi Provides Insights into the Origins of Lignocellulose Decay Capabilities.</title>
        <authorList>
            <person name="Nagy L.G."/>
            <person name="Riley R."/>
            <person name="Tritt A."/>
            <person name="Adam C."/>
            <person name="Daum C."/>
            <person name="Floudas D."/>
            <person name="Sun H."/>
            <person name="Yadav J.S."/>
            <person name="Pangilinan J."/>
            <person name="Larsson K.H."/>
            <person name="Matsuura K."/>
            <person name="Barry K."/>
            <person name="Labutti K."/>
            <person name="Kuo R."/>
            <person name="Ohm R.A."/>
            <person name="Bhattacharya S.S."/>
            <person name="Shirouzu T."/>
            <person name="Yoshinaga Y."/>
            <person name="Martin F.M."/>
            <person name="Grigoriev I.V."/>
            <person name="Hibbett D.S."/>
        </authorList>
    </citation>
    <scope>NUCLEOTIDE SEQUENCE [LARGE SCALE GENOMIC DNA]</scope>
    <source>
        <strain evidence="1 2">HHB12029</strain>
    </source>
</reference>
<organism evidence="1 2">
    <name type="scientific">Exidia glandulosa HHB12029</name>
    <dbReference type="NCBI Taxonomy" id="1314781"/>
    <lineage>
        <taxon>Eukaryota</taxon>
        <taxon>Fungi</taxon>
        <taxon>Dikarya</taxon>
        <taxon>Basidiomycota</taxon>
        <taxon>Agaricomycotina</taxon>
        <taxon>Agaricomycetes</taxon>
        <taxon>Auriculariales</taxon>
        <taxon>Exidiaceae</taxon>
        <taxon>Exidia</taxon>
    </lineage>
</organism>